<dbReference type="Pfam" id="PF00486">
    <property type="entry name" value="Trans_reg_C"/>
    <property type="match status" value="1"/>
</dbReference>
<evidence type="ECO:0000313" key="5">
    <source>
        <dbReference type="Proteomes" id="UP001597045"/>
    </source>
</evidence>
<dbReference type="Gene3D" id="1.10.10.10">
    <property type="entry name" value="Winged helix-like DNA-binding domain superfamily/Winged helix DNA-binding domain"/>
    <property type="match status" value="1"/>
</dbReference>
<proteinExistence type="predicted"/>
<evidence type="ECO:0000259" key="3">
    <source>
        <dbReference type="PROSITE" id="PS51755"/>
    </source>
</evidence>
<protein>
    <submittedName>
        <fullName evidence="4">Winged helix-turn-helix domain-containing protein</fullName>
    </submittedName>
</protein>
<feature type="DNA-binding region" description="OmpR/PhoB-type" evidence="2">
    <location>
        <begin position="6"/>
        <end position="93"/>
    </location>
</feature>
<accession>A0ABW3M8R2</accession>
<feature type="domain" description="OmpR/PhoB-type" evidence="3">
    <location>
        <begin position="6"/>
        <end position="93"/>
    </location>
</feature>
<dbReference type="InterPro" id="IPR016032">
    <property type="entry name" value="Sig_transdc_resp-reg_C-effctor"/>
</dbReference>
<name>A0ABW3M8R2_9PSEU</name>
<evidence type="ECO:0000313" key="4">
    <source>
        <dbReference type="EMBL" id="MFD1046009.1"/>
    </source>
</evidence>
<dbReference type="PANTHER" id="PTHR35807:SF1">
    <property type="entry name" value="TRANSCRIPTIONAL REGULATOR REDD"/>
    <property type="match status" value="1"/>
</dbReference>
<gene>
    <name evidence="4" type="ORF">ACFQ1S_10760</name>
</gene>
<dbReference type="InterPro" id="IPR001867">
    <property type="entry name" value="OmpR/PhoB-type_DNA-bd"/>
</dbReference>
<evidence type="ECO:0000256" key="2">
    <source>
        <dbReference type="PROSITE-ProRule" id="PRU01091"/>
    </source>
</evidence>
<dbReference type="InterPro" id="IPR051677">
    <property type="entry name" value="AfsR-DnrI-RedD_regulator"/>
</dbReference>
<keyword evidence="5" id="KW-1185">Reference proteome</keyword>
<dbReference type="InterPro" id="IPR036388">
    <property type="entry name" value="WH-like_DNA-bd_sf"/>
</dbReference>
<organism evidence="4 5">
    <name type="scientific">Kibdelosporangium lantanae</name>
    <dbReference type="NCBI Taxonomy" id="1497396"/>
    <lineage>
        <taxon>Bacteria</taxon>
        <taxon>Bacillati</taxon>
        <taxon>Actinomycetota</taxon>
        <taxon>Actinomycetes</taxon>
        <taxon>Pseudonocardiales</taxon>
        <taxon>Pseudonocardiaceae</taxon>
        <taxon>Kibdelosporangium</taxon>
    </lineage>
</organism>
<dbReference type="Proteomes" id="UP001597045">
    <property type="component" value="Unassembled WGS sequence"/>
</dbReference>
<feature type="non-terminal residue" evidence="4">
    <location>
        <position position="93"/>
    </location>
</feature>
<evidence type="ECO:0000256" key="1">
    <source>
        <dbReference type="ARBA" id="ARBA00023125"/>
    </source>
</evidence>
<keyword evidence="1 2" id="KW-0238">DNA-binding</keyword>
<dbReference type="PANTHER" id="PTHR35807">
    <property type="entry name" value="TRANSCRIPTIONAL REGULATOR REDD-RELATED"/>
    <property type="match status" value="1"/>
</dbReference>
<sequence length="93" mass="10190">MAGAAAAVPRWGDFLRYELLGPLRIIQAGEPRSITAPKIETLLATLLTRANTVVHSEELLAEIWGSKPPARARAALHVYVSQLRKTVVDPQLH</sequence>
<reference evidence="5" key="1">
    <citation type="journal article" date="2019" name="Int. J. Syst. Evol. Microbiol.">
        <title>The Global Catalogue of Microorganisms (GCM) 10K type strain sequencing project: providing services to taxonomists for standard genome sequencing and annotation.</title>
        <authorList>
            <consortium name="The Broad Institute Genomics Platform"/>
            <consortium name="The Broad Institute Genome Sequencing Center for Infectious Disease"/>
            <person name="Wu L."/>
            <person name="Ma J."/>
        </authorList>
    </citation>
    <scope>NUCLEOTIDE SEQUENCE [LARGE SCALE GENOMIC DNA]</scope>
    <source>
        <strain evidence="5">JCM 31486</strain>
    </source>
</reference>
<dbReference type="SUPFAM" id="SSF46894">
    <property type="entry name" value="C-terminal effector domain of the bipartite response regulators"/>
    <property type="match status" value="1"/>
</dbReference>
<dbReference type="EMBL" id="JBHTIS010000486">
    <property type="protein sequence ID" value="MFD1046009.1"/>
    <property type="molecule type" value="Genomic_DNA"/>
</dbReference>
<dbReference type="PROSITE" id="PS51755">
    <property type="entry name" value="OMPR_PHOB"/>
    <property type="match status" value="1"/>
</dbReference>
<comment type="caution">
    <text evidence="4">The sequence shown here is derived from an EMBL/GenBank/DDBJ whole genome shotgun (WGS) entry which is preliminary data.</text>
</comment>